<accession>A0A6V8MHQ6</accession>
<dbReference type="SUPFAM" id="SSF53474">
    <property type="entry name" value="alpha/beta-Hydrolases"/>
    <property type="match status" value="1"/>
</dbReference>
<dbReference type="GO" id="GO:0003824">
    <property type="term" value="F:catalytic activity"/>
    <property type="evidence" value="ECO:0007669"/>
    <property type="project" value="InterPro"/>
</dbReference>
<dbReference type="PANTHER" id="PTHR43433">
    <property type="entry name" value="HYDROLASE, ALPHA/BETA FOLD FAMILY PROTEIN"/>
    <property type="match status" value="1"/>
</dbReference>
<evidence type="ECO:0000313" key="4">
    <source>
        <dbReference type="Proteomes" id="UP000556026"/>
    </source>
</evidence>
<dbReference type="PRINTS" id="PR00111">
    <property type="entry name" value="ABHYDROLASE"/>
</dbReference>
<dbReference type="AlphaFoldDB" id="A0A6V8MHQ6"/>
<name>A0A6V8MHQ6_9BACT</name>
<dbReference type="PANTHER" id="PTHR43433:SF4">
    <property type="entry name" value="NON-HEME CHLOROPEROXIDASE-RELATED"/>
    <property type="match status" value="1"/>
</dbReference>
<dbReference type="InterPro" id="IPR050471">
    <property type="entry name" value="AB_hydrolase"/>
</dbReference>
<dbReference type="Proteomes" id="UP000556026">
    <property type="component" value="Unassembled WGS sequence"/>
</dbReference>
<reference evidence="4" key="1">
    <citation type="submission" date="2020-06" db="EMBL/GenBank/DDBJ databases">
        <title>Draft genomic sequence of Geomonas sp. Red330.</title>
        <authorList>
            <person name="Itoh H."/>
            <person name="Zhenxing X."/>
            <person name="Ushijima N."/>
            <person name="Masuda Y."/>
            <person name="Shiratori Y."/>
            <person name="Senoo K."/>
        </authorList>
    </citation>
    <scope>NUCLEOTIDE SEQUENCE [LARGE SCALE GENOMIC DNA]</scope>
    <source>
        <strain evidence="4">Red330</strain>
    </source>
</reference>
<dbReference type="InterPro" id="IPR000639">
    <property type="entry name" value="Epox_hydrolase-like"/>
</dbReference>
<sequence>MPYIHVGEENSGSIELYYEDHGTGTPVVLIHGWPLSGASWERQLQPLLNAGYRVISYDRRGFGHSSRPTVGYDYDSLALDLHHLLAKLDLRQVALVGFSMGGGEVVRYLGRYGSERVRKAVLISAVTPCLLKGDDNPEGVELNVFDGIRKALATDRPAFLSGFLADFFNVDQLGGKRVSSQAIQFCWNVAVGASPRGTYDCVAAWGTDFRKDLSRIEIPTLVIHGDADRILPIGATGVRSHQLIRGSHLVVVGGGPHGLIWTHAENVNHELLQFLGADQHH</sequence>
<evidence type="ECO:0000259" key="2">
    <source>
        <dbReference type="Pfam" id="PF00561"/>
    </source>
</evidence>
<dbReference type="PRINTS" id="PR00412">
    <property type="entry name" value="EPOXHYDRLASE"/>
</dbReference>
<comment type="similarity">
    <text evidence="1">Belongs to the AB hydrolase superfamily. Bacterial non-heme haloperoxidase / perhydrolase family.</text>
</comment>
<feature type="domain" description="AB hydrolase-1" evidence="2">
    <location>
        <begin position="26"/>
        <end position="263"/>
    </location>
</feature>
<keyword evidence="4" id="KW-1185">Reference proteome</keyword>
<dbReference type="InterPro" id="IPR029058">
    <property type="entry name" value="AB_hydrolase_fold"/>
</dbReference>
<protein>
    <submittedName>
        <fullName evidence="3">Arylesterase</fullName>
    </submittedName>
</protein>
<dbReference type="Gene3D" id="3.40.50.1820">
    <property type="entry name" value="alpha/beta hydrolase"/>
    <property type="match status" value="1"/>
</dbReference>
<dbReference type="Pfam" id="PF00561">
    <property type="entry name" value="Abhydrolase_1"/>
    <property type="match status" value="1"/>
</dbReference>
<dbReference type="RefSeq" id="WP_183354339.1">
    <property type="nucleotide sequence ID" value="NZ_BLXX01000004.1"/>
</dbReference>
<proteinExistence type="inferred from homology"/>
<evidence type="ECO:0000256" key="1">
    <source>
        <dbReference type="ARBA" id="ARBA00038128"/>
    </source>
</evidence>
<dbReference type="FunFam" id="3.40.50.1820:FF:000205">
    <property type="entry name" value="Non-haem bromoperoxidase BPO-A2"/>
    <property type="match status" value="1"/>
</dbReference>
<gene>
    <name evidence="3" type="ORF">GMST_18410</name>
</gene>
<evidence type="ECO:0000313" key="3">
    <source>
        <dbReference type="EMBL" id="GFO59516.1"/>
    </source>
</evidence>
<dbReference type="InterPro" id="IPR000073">
    <property type="entry name" value="AB_hydrolase_1"/>
</dbReference>
<dbReference type="EMBL" id="BLXX01000004">
    <property type="protein sequence ID" value="GFO59516.1"/>
    <property type="molecule type" value="Genomic_DNA"/>
</dbReference>
<comment type="caution">
    <text evidence="3">The sequence shown here is derived from an EMBL/GenBank/DDBJ whole genome shotgun (WGS) entry which is preliminary data.</text>
</comment>
<organism evidence="3 4">
    <name type="scientific">Geomonas silvestris</name>
    <dbReference type="NCBI Taxonomy" id="2740184"/>
    <lineage>
        <taxon>Bacteria</taxon>
        <taxon>Pseudomonadati</taxon>
        <taxon>Thermodesulfobacteriota</taxon>
        <taxon>Desulfuromonadia</taxon>
        <taxon>Geobacterales</taxon>
        <taxon>Geobacteraceae</taxon>
        <taxon>Geomonas</taxon>
    </lineage>
</organism>